<dbReference type="GeneID" id="81593560"/>
<organism evidence="1 2">
    <name type="scientific">Penicillium hordei</name>
    <dbReference type="NCBI Taxonomy" id="40994"/>
    <lineage>
        <taxon>Eukaryota</taxon>
        <taxon>Fungi</taxon>
        <taxon>Dikarya</taxon>
        <taxon>Ascomycota</taxon>
        <taxon>Pezizomycotina</taxon>
        <taxon>Eurotiomycetes</taxon>
        <taxon>Eurotiomycetidae</taxon>
        <taxon>Eurotiales</taxon>
        <taxon>Aspergillaceae</taxon>
        <taxon>Penicillium</taxon>
    </lineage>
</organism>
<dbReference type="RefSeq" id="XP_056748605.1">
    <property type="nucleotide sequence ID" value="XM_056903318.1"/>
</dbReference>
<evidence type="ECO:0000313" key="2">
    <source>
        <dbReference type="Proteomes" id="UP001213799"/>
    </source>
</evidence>
<comment type="caution">
    <text evidence="1">The sequence shown here is derived from an EMBL/GenBank/DDBJ whole genome shotgun (WGS) entry which is preliminary data.</text>
</comment>
<proteinExistence type="predicted"/>
<reference evidence="1" key="2">
    <citation type="submission" date="2023-01" db="EMBL/GenBank/DDBJ databases">
        <authorList>
            <person name="Petersen C."/>
        </authorList>
    </citation>
    <scope>NUCLEOTIDE SEQUENCE</scope>
    <source>
        <strain evidence="1">IBT 12815</strain>
    </source>
</reference>
<evidence type="ECO:0000313" key="1">
    <source>
        <dbReference type="EMBL" id="KAJ5589586.1"/>
    </source>
</evidence>
<name>A0AAD6DNF6_9EURO</name>
<dbReference type="EMBL" id="JAQJAE010000006">
    <property type="protein sequence ID" value="KAJ5589586.1"/>
    <property type="molecule type" value="Genomic_DNA"/>
</dbReference>
<protein>
    <submittedName>
        <fullName evidence="1">Uncharacterized protein</fullName>
    </submittedName>
</protein>
<sequence length="87" mass="9742">MTPVRWHLDGLKKDLSFLAKSANHAEGILRSPDCQHILNAARALEEGKYVARTLFAFMFIQQVKVMNRAHWGGGIFEVPANAVQGHE</sequence>
<accession>A0AAD6DNF6</accession>
<reference evidence="1" key="1">
    <citation type="journal article" date="2023" name="IMA Fungus">
        <title>Comparative genomic study of the Penicillium genus elucidates a diverse pangenome and 15 lateral gene transfer events.</title>
        <authorList>
            <person name="Petersen C."/>
            <person name="Sorensen T."/>
            <person name="Nielsen M.R."/>
            <person name="Sondergaard T.E."/>
            <person name="Sorensen J.L."/>
            <person name="Fitzpatrick D.A."/>
            <person name="Frisvad J.C."/>
            <person name="Nielsen K.L."/>
        </authorList>
    </citation>
    <scope>NUCLEOTIDE SEQUENCE</scope>
    <source>
        <strain evidence="1">IBT 12815</strain>
    </source>
</reference>
<gene>
    <name evidence="1" type="ORF">N7537_012264</name>
</gene>
<dbReference type="AlphaFoldDB" id="A0AAD6DNF6"/>
<dbReference type="Proteomes" id="UP001213799">
    <property type="component" value="Unassembled WGS sequence"/>
</dbReference>
<keyword evidence="2" id="KW-1185">Reference proteome</keyword>